<dbReference type="EMBL" id="KV442027">
    <property type="protein sequence ID" value="OAQ32020.1"/>
    <property type="molecule type" value="Genomic_DNA"/>
</dbReference>
<sequence>MADTSTNTITTTSTPTQPHRISIFDFPELVAEVGQHLSYCNYFQCLLVSKSMYIAFQPLLWKHFDPPLDTPFADPTLIRRNLSFIENITLSVLDHDLLPIFLDGLPLQSFASPSMFLREQTPVSTSGKEKDKDYQPVDKADEHPLITTLPLLAEPTTATDNLYLDNQSRLTNLTTLTLLDAGLCLTPKQHLLFHSNILNLILQNPNINALHIPADLLSLHPKLFLDVLQHRLHRLERLELGPFTSKAYTYSPSNALDNSGLEFDNENVAMVANFSGNINWETTVQLLETCLWERQKNKANAFLTHLRCRYNIPDNINHIPDSVLESQYARICYPSTSSLTSITISSSSPSLSSFISRNEHDEVADDLEEPRLKDLILPWWGRTESECSSIYTWDNTYLDQFIVPLVYQLPYLAQFFPRSPRHERFLEGEFDAAVGVVDADEAMESGNNRGLRGRSSSIREGKEKLGPRYRWRVKSMKRCTCAVCNASDEEDE</sequence>
<dbReference type="Proteomes" id="UP000078512">
    <property type="component" value="Unassembled WGS sequence"/>
</dbReference>
<evidence type="ECO:0000313" key="1">
    <source>
        <dbReference type="EMBL" id="OAQ32020.1"/>
    </source>
</evidence>
<evidence type="ECO:0000313" key="2">
    <source>
        <dbReference type="Proteomes" id="UP000078512"/>
    </source>
</evidence>
<dbReference type="OrthoDB" id="2483023at2759"/>
<proteinExistence type="predicted"/>
<organism evidence="1 2">
    <name type="scientific">Linnemannia elongata AG-77</name>
    <dbReference type="NCBI Taxonomy" id="1314771"/>
    <lineage>
        <taxon>Eukaryota</taxon>
        <taxon>Fungi</taxon>
        <taxon>Fungi incertae sedis</taxon>
        <taxon>Mucoromycota</taxon>
        <taxon>Mortierellomycotina</taxon>
        <taxon>Mortierellomycetes</taxon>
        <taxon>Mortierellales</taxon>
        <taxon>Mortierellaceae</taxon>
        <taxon>Linnemannia</taxon>
    </lineage>
</organism>
<keyword evidence="2" id="KW-1185">Reference proteome</keyword>
<gene>
    <name evidence="1" type="ORF">K457DRAFT_16899</name>
</gene>
<accession>A0A197K3F9</accession>
<reference evidence="1 2" key="1">
    <citation type="submission" date="2016-05" db="EMBL/GenBank/DDBJ databases">
        <title>Genome sequencing reveals origins of a unique bacterial endosymbiosis in the earliest lineages of terrestrial Fungi.</title>
        <authorList>
            <consortium name="DOE Joint Genome Institute"/>
            <person name="Uehling J."/>
            <person name="Gryganskyi A."/>
            <person name="Hameed K."/>
            <person name="Tschaplinski T."/>
            <person name="Misztal P."/>
            <person name="Wu S."/>
            <person name="Desiro A."/>
            <person name="Vande Pol N."/>
            <person name="Du Z.-Y."/>
            <person name="Zienkiewicz A."/>
            <person name="Zienkiewicz K."/>
            <person name="Morin E."/>
            <person name="Tisserant E."/>
            <person name="Splivallo R."/>
            <person name="Hainaut M."/>
            <person name="Henrissat B."/>
            <person name="Ohm R."/>
            <person name="Kuo A."/>
            <person name="Yan J."/>
            <person name="Lipzen A."/>
            <person name="Nolan M."/>
            <person name="Labutti K."/>
            <person name="Barry K."/>
            <person name="Goldstein A."/>
            <person name="Labbe J."/>
            <person name="Schadt C."/>
            <person name="Tuskan G."/>
            <person name="Grigoriev I."/>
            <person name="Martin F."/>
            <person name="Vilgalys R."/>
            <person name="Bonito G."/>
        </authorList>
    </citation>
    <scope>NUCLEOTIDE SEQUENCE [LARGE SCALE GENOMIC DNA]</scope>
    <source>
        <strain evidence="1 2">AG-77</strain>
    </source>
</reference>
<name>A0A197K3F9_9FUNG</name>
<protein>
    <recommendedName>
        <fullName evidence="3">F-box domain-containing protein</fullName>
    </recommendedName>
</protein>
<dbReference type="AlphaFoldDB" id="A0A197K3F9"/>
<evidence type="ECO:0008006" key="3">
    <source>
        <dbReference type="Google" id="ProtNLM"/>
    </source>
</evidence>